<reference evidence="1 2" key="1">
    <citation type="submission" date="2022-11" db="EMBL/GenBank/DDBJ databases">
        <title>Genome Sequencing of Nocardia sp. ON39_IFM12276 and assembly.</title>
        <authorList>
            <person name="Shimojima M."/>
            <person name="Toyokawa M."/>
            <person name="Uesaka K."/>
        </authorList>
    </citation>
    <scope>NUCLEOTIDE SEQUENCE [LARGE SCALE GENOMIC DNA]</scope>
    <source>
        <strain evidence="1 2">IFM 12276</strain>
    </source>
</reference>
<dbReference type="EMBL" id="AP026978">
    <property type="protein sequence ID" value="BDU03403.1"/>
    <property type="molecule type" value="Genomic_DNA"/>
</dbReference>
<gene>
    <name evidence="1" type="ORF">IFM12276_64310</name>
</gene>
<proteinExistence type="predicted"/>
<accession>A0ABM8D7G3</accession>
<dbReference type="Proteomes" id="UP001317870">
    <property type="component" value="Chromosome"/>
</dbReference>
<evidence type="ECO:0008006" key="3">
    <source>
        <dbReference type="Google" id="ProtNLM"/>
    </source>
</evidence>
<evidence type="ECO:0000313" key="1">
    <source>
        <dbReference type="EMBL" id="BDU03403.1"/>
    </source>
</evidence>
<organism evidence="1 2">
    <name type="scientific">Nocardia sputorum</name>
    <dbReference type="NCBI Taxonomy" id="2984338"/>
    <lineage>
        <taxon>Bacteria</taxon>
        <taxon>Bacillati</taxon>
        <taxon>Actinomycetota</taxon>
        <taxon>Actinomycetes</taxon>
        <taxon>Mycobacteriales</taxon>
        <taxon>Nocardiaceae</taxon>
        <taxon>Nocardia</taxon>
    </lineage>
</organism>
<dbReference type="SUPFAM" id="SSF63829">
    <property type="entry name" value="Calcium-dependent phosphotriesterase"/>
    <property type="match status" value="1"/>
</dbReference>
<protein>
    <recommendedName>
        <fullName evidence="3">6-pyruvoyl tetrahydrobiopterin synthase</fullName>
    </recommendedName>
</protein>
<name>A0ABM8D7G3_9NOCA</name>
<sequence>MGVIVSSLAFRVGRRLSEYCFPGVRSDTALSSEGPSAMRRPMTLLAACALALLPALPASAAGPWGPLGSPNPFLGPTGTATMHGDAGSSDVTPLAGPGAGAAAVAAYPLASACPTLLEGSDRLVVALCTAIAGQTPTVHLLDPAAPGPLARSLAALPLTKGSLLGGVYAYLDQDDRLVVVDGSDRLLRVRHERGAAGTWRLISEEAADLRPVIPTGDNVTGLVPDWSGNVWFATGRGVVGFVTAAGRVAESTLPPGEQVANSISSAPGGQVAVATTHALYELRVGASGVPEIAWRAAYDRGSARKPGQLSWGTGSTPTYFGPATGADYVTIVDNADEQVHALVYRTGTGELMCAVPVLGEGGSGSENSPVGIGRSVFVASTYGYPYPALPEGAGPAVPPSAPFTGGMTRVDVADDGCHVVWENRVRSAAVPRLSTADGALYTVARVGLDQTTPLDGYAFTVIDPETGMVTASHPLPGTIIDDPLQTAPLITQDSRLLQGTVTGILRVG</sequence>
<evidence type="ECO:0000313" key="2">
    <source>
        <dbReference type="Proteomes" id="UP001317870"/>
    </source>
</evidence>
<keyword evidence="2" id="KW-1185">Reference proteome</keyword>